<reference evidence="11 13" key="1">
    <citation type="journal article" date="2013" name="Nature">
        <title>Draft genome of the wheat A-genome progenitor Triticum urartu.</title>
        <authorList>
            <person name="Ling H.Q."/>
            <person name="Zhao S."/>
            <person name="Liu D."/>
            <person name="Wang J."/>
            <person name="Sun H."/>
            <person name="Zhang C."/>
            <person name="Fan H."/>
            <person name="Li D."/>
            <person name="Dong L."/>
            <person name="Tao Y."/>
            <person name="Gao C."/>
            <person name="Wu H."/>
            <person name="Li Y."/>
            <person name="Cui Y."/>
            <person name="Guo X."/>
            <person name="Zheng S."/>
            <person name="Wang B."/>
            <person name="Yu K."/>
            <person name="Liang Q."/>
            <person name="Yang W."/>
            <person name="Lou X."/>
            <person name="Chen J."/>
            <person name="Feng M."/>
            <person name="Jian J."/>
            <person name="Zhang X."/>
            <person name="Luo G."/>
            <person name="Jiang Y."/>
            <person name="Liu J."/>
            <person name="Wang Z."/>
            <person name="Sha Y."/>
            <person name="Zhang B."/>
            <person name="Wu H."/>
            <person name="Tang D."/>
            <person name="Shen Q."/>
            <person name="Xue P."/>
            <person name="Zou S."/>
            <person name="Wang X."/>
            <person name="Liu X."/>
            <person name="Wang F."/>
            <person name="Yang Y."/>
            <person name="An X."/>
            <person name="Dong Z."/>
            <person name="Zhang K."/>
            <person name="Zhang X."/>
            <person name="Luo M.C."/>
            <person name="Dvorak J."/>
            <person name="Tong Y."/>
            <person name="Wang J."/>
            <person name="Yang H."/>
            <person name="Li Z."/>
            <person name="Wang D."/>
            <person name="Zhang A."/>
            <person name="Wang J."/>
        </authorList>
    </citation>
    <scope>NUCLEOTIDE SEQUENCE</scope>
    <source>
        <strain evidence="13">cv. G1812</strain>
    </source>
</reference>
<dbReference type="eggNOG" id="KOG0800">
    <property type="taxonomic scope" value="Eukaryota"/>
</dbReference>
<dbReference type="EC" id="2.3.2.27" evidence="2"/>
<dbReference type="CDD" id="cd16667">
    <property type="entry name" value="RING-H2_RNF126-like"/>
    <property type="match status" value="1"/>
</dbReference>
<dbReference type="OrthoDB" id="21204at2759"/>
<evidence type="ECO:0000256" key="9">
    <source>
        <dbReference type="SAM" id="MobiDB-lite"/>
    </source>
</evidence>
<dbReference type="InterPro" id="IPR001841">
    <property type="entry name" value="Znf_RING"/>
</dbReference>
<evidence type="ECO:0000256" key="1">
    <source>
        <dbReference type="ARBA" id="ARBA00000900"/>
    </source>
</evidence>
<dbReference type="OMA" id="DERSADN"/>
<keyword evidence="4" id="KW-0479">Metal-binding</keyword>
<sequence>MEEGQESRYWCHSCAEVIVPVEPEKKCPDCDGGFVEEMGSEGFEPSTNVRSERNLSLWAPLLLGMMGGSSRRSRPQRDMMDSSSDEDSRQARIRSALRDTDDEDEDDDDDSDRELEDMIRRRRRRGSSLVRLLQTLRDDLRGLDGIGRDRDRDRDRDSERDRERERERRDRERRERERARRERERARERDRGGERTESLILINSNNEAIILQGTFGPSDNQENSSNTSTGVSLGDYFLGPGLDMLLQRLADSDLNRSGTPPAKKESVAALPTVNIQEVLGCTVCLEEFEMGTEAKEMPCQHKFHSNCILPWLELHSSCPICRFQLPTEESKNPCESGSGGGTVSADGDHAESSNSDIEGANHDGGSLLDESSINDRDVTSALNAIFGDGSSSSSSDENGPRASES</sequence>
<dbReference type="EMBL" id="KD132693">
    <property type="protein sequence ID" value="EMS58467.1"/>
    <property type="molecule type" value="Genomic_DNA"/>
</dbReference>
<name>M7ZEG7_TRIUA</name>
<dbReference type="AlphaFoldDB" id="M7ZEG7"/>
<proteinExistence type="predicted"/>
<dbReference type="GO" id="GO:0005737">
    <property type="term" value="C:cytoplasm"/>
    <property type="evidence" value="ECO:0007669"/>
    <property type="project" value="TreeGrafter"/>
</dbReference>
<evidence type="ECO:0000256" key="7">
    <source>
        <dbReference type="ARBA" id="ARBA00022833"/>
    </source>
</evidence>
<evidence type="ECO:0000259" key="10">
    <source>
        <dbReference type="PROSITE" id="PS50089"/>
    </source>
</evidence>
<dbReference type="InterPro" id="IPR039525">
    <property type="entry name" value="RNF126-like_zinc-ribbon"/>
</dbReference>
<dbReference type="PANTHER" id="PTHR15710">
    <property type="entry name" value="E3 UBIQUITIN-PROTEIN LIGASE PRAJA"/>
    <property type="match status" value="1"/>
</dbReference>
<evidence type="ECO:0000256" key="2">
    <source>
        <dbReference type="ARBA" id="ARBA00012483"/>
    </source>
</evidence>
<keyword evidence="6" id="KW-0833">Ubl conjugation pathway</keyword>
<keyword evidence="5 8" id="KW-0863">Zinc-finger</keyword>
<comment type="catalytic activity">
    <reaction evidence="1">
        <text>S-ubiquitinyl-[E2 ubiquitin-conjugating enzyme]-L-cysteine + [acceptor protein]-L-lysine = [E2 ubiquitin-conjugating enzyme]-L-cysteine + N(6)-ubiquitinyl-[acceptor protein]-L-lysine.</text>
        <dbReference type="EC" id="2.3.2.27"/>
    </reaction>
</comment>
<keyword evidence="7" id="KW-0862">Zinc</keyword>
<evidence type="ECO:0000313" key="12">
    <source>
        <dbReference type="EnsemblPlants" id="TuG1812S0001605100.01.T01.s_cds32531"/>
    </source>
</evidence>
<dbReference type="Gramene" id="TuG1812S0001605100.01.T01">
    <property type="protein sequence ID" value="TuG1812S0001605100.01.T01.s_cds32531"/>
    <property type="gene ID" value="TuG1812S0001605100.01"/>
</dbReference>
<dbReference type="Pfam" id="PF13639">
    <property type="entry name" value="zf-RING_2"/>
    <property type="match status" value="1"/>
</dbReference>
<keyword evidence="3" id="KW-0808">Transferase</keyword>
<dbReference type="InterPro" id="IPR013083">
    <property type="entry name" value="Znf_RING/FYVE/PHD"/>
</dbReference>
<organism evidence="11">
    <name type="scientific">Triticum urartu</name>
    <name type="common">Red wild einkorn</name>
    <name type="synonym">Crithodium urartu</name>
    <dbReference type="NCBI Taxonomy" id="4572"/>
    <lineage>
        <taxon>Eukaryota</taxon>
        <taxon>Viridiplantae</taxon>
        <taxon>Streptophyta</taxon>
        <taxon>Embryophyta</taxon>
        <taxon>Tracheophyta</taxon>
        <taxon>Spermatophyta</taxon>
        <taxon>Magnoliopsida</taxon>
        <taxon>Liliopsida</taxon>
        <taxon>Poales</taxon>
        <taxon>Poaceae</taxon>
        <taxon>BOP clade</taxon>
        <taxon>Pooideae</taxon>
        <taxon>Triticodae</taxon>
        <taxon>Triticeae</taxon>
        <taxon>Triticinae</taxon>
        <taxon>Triticum</taxon>
    </lineage>
</organism>
<feature type="domain" description="RING-type" evidence="10">
    <location>
        <begin position="281"/>
        <end position="322"/>
    </location>
</feature>
<dbReference type="RefSeq" id="XP_048549646.1">
    <property type="nucleotide sequence ID" value="XM_048693689.1"/>
</dbReference>
<dbReference type="STRING" id="4572.M7ZEG7"/>
<evidence type="ECO:0000256" key="5">
    <source>
        <dbReference type="ARBA" id="ARBA00022771"/>
    </source>
</evidence>
<evidence type="ECO:0000256" key="4">
    <source>
        <dbReference type="ARBA" id="ARBA00022723"/>
    </source>
</evidence>
<dbReference type="GO" id="GO:0061630">
    <property type="term" value="F:ubiquitin protein ligase activity"/>
    <property type="evidence" value="ECO:0007669"/>
    <property type="project" value="UniProtKB-EC"/>
</dbReference>
<dbReference type="EnsemblPlants" id="TuG1812S0001605100.01.T01">
    <property type="protein sequence ID" value="TuG1812S0001605100.01.T01.s_cds32531"/>
    <property type="gene ID" value="TuG1812S0001605100.01"/>
</dbReference>
<feature type="region of interest" description="Disordered" evidence="9">
    <location>
        <begin position="329"/>
        <end position="405"/>
    </location>
</feature>
<protein>
    <recommendedName>
        <fullName evidence="2">RING-type E3 ubiquitin transferase</fullName>
        <ecNumber evidence="2">2.3.2.27</ecNumber>
    </recommendedName>
</protein>
<dbReference type="Pfam" id="PF14369">
    <property type="entry name" value="Zn_ribbon_19"/>
    <property type="match status" value="1"/>
</dbReference>
<dbReference type="SMART" id="SM00184">
    <property type="entry name" value="RING"/>
    <property type="match status" value="1"/>
</dbReference>
<feature type="compositionally biased region" description="Basic and acidic residues" evidence="9">
    <location>
        <begin position="75"/>
        <end position="90"/>
    </location>
</feature>
<dbReference type="Proteomes" id="UP000015106">
    <property type="component" value="Unassembled WGS sequence"/>
</dbReference>
<evidence type="ECO:0000313" key="13">
    <source>
        <dbReference type="Proteomes" id="UP000015106"/>
    </source>
</evidence>
<evidence type="ECO:0000256" key="8">
    <source>
        <dbReference type="PROSITE-ProRule" id="PRU00175"/>
    </source>
</evidence>
<dbReference type="GeneID" id="125529286"/>
<evidence type="ECO:0000256" key="6">
    <source>
        <dbReference type="ARBA" id="ARBA00022786"/>
    </source>
</evidence>
<dbReference type="GO" id="GO:0008270">
    <property type="term" value="F:zinc ion binding"/>
    <property type="evidence" value="ECO:0007669"/>
    <property type="project" value="UniProtKB-KW"/>
</dbReference>
<dbReference type="Gene3D" id="3.30.40.10">
    <property type="entry name" value="Zinc/RING finger domain, C3HC4 (zinc finger)"/>
    <property type="match status" value="1"/>
</dbReference>
<keyword evidence="13" id="KW-1185">Reference proteome</keyword>
<dbReference type="SUPFAM" id="SSF57850">
    <property type="entry name" value="RING/U-box"/>
    <property type="match status" value="1"/>
</dbReference>
<dbReference type="PANTHER" id="PTHR15710:SF238">
    <property type="entry name" value="RING-TYPE E3 UBIQUITIN TRANSFERASE"/>
    <property type="match status" value="1"/>
</dbReference>
<dbReference type="GO" id="GO:0016567">
    <property type="term" value="P:protein ubiquitination"/>
    <property type="evidence" value="ECO:0007669"/>
    <property type="project" value="TreeGrafter"/>
</dbReference>
<accession>M7ZEG7</accession>
<feature type="region of interest" description="Disordered" evidence="9">
    <location>
        <begin position="65"/>
        <end position="112"/>
    </location>
</feature>
<dbReference type="FunFam" id="3.30.40.10:FF:000022">
    <property type="entry name" value="E3 ubiquitin-protein ligase RING1-like"/>
    <property type="match status" value="1"/>
</dbReference>
<dbReference type="PROSITE" id="PS50089">
    <property type="entry name" value="ZF_RING_2"/>
    <property type="match status" value="1"/>
</dbReference>
<gene>
    <name evidence="12" type="primary">LOC125529286</name>
    <name evidence="11" type="ORF">TRIUR3_30605</name>
</gene>
<reference evidence="12" key="2">
    <citation type="submission" date="2022-06" db="UniProtKB">
        <authorList>
            <consortium name="EnsemblPlants"/>
        </authorList>
    </citation>
    <scope>IDENTIFICATION</scope>
</reference>
<evidence type="ECO:0000313" key="11">
    <source>
        <dbReference type="EMBL" id="EMS58467.1"/>
    </source>
</evidence>
<feature type="region of interest" description="Disordered" evidence="9">
    <location>
        <begin position="142"/>
        <end position="195"/>
    </location>
</feature>
<evidence type="ECO:0000256" key="3">
    <source>
        <dbReference type="ARBA" id="ARBA00022679"/>
    </source>
</evidence>
<feature type="compositionally biased region" description="Acidic residues" evidence="9">
    <location>
        <begin position="100"/>
        <end position="112"/>
    </location>
</feature>